<dbReference type="Proteomes" id="UP000308600">
    <property type="component" value="Unassembled WGS sequence"/>
</dbReference>
<proteinExistence type="predicted"/>
<sequence>MHNHPSTADDLIMTRWCRSETDAILVPFRWDSTCDGFPAFCVVRGRVQPEDFNCGPFGNFHRADIRTVDDARFTFRLRASDDPARRIFFDEVFDGLYHVRARIPAPSVHEKILRSTRKLGKYIFLEQPVLNSDNEWRPLNVLDCNWKKIQTDEIALRMRGADVDVCLTLHYTVLSDSTVSMFAIVRCYALKVIVNVGHEKRNSVTIVLDSPDTAREQILTVGAEK</sequence>
<dbReference type="EMBL" id="ML208430">
    <property type="protein sequence ID" value="TFK65647.1"/>
    <property type="molecule type" value="Genomic_DNA"/>
</dbReference>
<keyword evidence="2" id="KW-1185">Reference proteome</keyword>
<reference evidence="1 2" key="1">
    <citation type="journal article" date="2019" name="Nat. Ecol. Evol.">
        <title>Megaphylogeny resolves global patterns of mushroom evolution.</title>
        <authorList>
            <person name="Varga T."/>
            <person name="Krizsan K."/>
            <person name="Foldi C."/>
            <person name="Dima B."/>
            <person name="Sanchez-Garcia M."/>
            <person name="Sanchez-Ramirez S."/>
            <person name="Szollosi G.J."/>
            <person name="Szarkandi J.G."/>
            <person name="Papp V."/>
            <person name="Albert L."/>
            <person name="Andreopoulos W."/>
            <person name="Angelini C."/>
            <person name="Antonin V."/>
            <person name="Barry K.W."/>
            <person name="Bougher N.L."/>
            <person name="Buchanan P."/>
            <person name="Buyck B."/>
            <person name="Bense V."/>
            <person name="Catcheside P."/>
            <person name="Chovatia M."/>
            <person name="Cooper J."/>
            <person name="Damon W."/>
            <person name="Desjardin D."/>
            <person name="Finy P."/>
            <person name="Geml J."/>
            <person name="Haridas S."/>
            <person name="Hughes K."/>
            <person name="Justo A."/>
            <person name="Karasinski D."/>
            <person name="Kautmanova I."/>
            <person name="Kiss B."/>
            <person name="Kocsube S."/>
            <person name="Kotiranta H."/>
            <person name="LaButti K.M."/>
            <person name="Lechner B.E."/>
            <person name="Liimatainen K."/>
            <person name="Lipzen A."/>
            <person name="Lukacs Z."/>
            <person name="Mihaltcheva S."/>
            <person name="Morgado L.N."/>
            <person name="Niskanen T."/>
            <person name="Noordeloos M.E."/>
            <person name="Ohm R.A."/>
            <person name="Ortiz-Santana B."/>
            <person name="Ovrebo C."/>
            <person name="Racz N."/>
            <person name="Riley R."/>
            <person name="Savchenko A."/>
            <person name="Shiryaev A."/>
            <person name="Soop K."/>
            <person name="Spirin V."/>
            <person name="Szebenyi C."/>
            <person name="Tomsovsky M."/>
            <person name="Tulloss R.E."/>
            <person name="Uehling J."/>
            <person name="Grigoriev I.V."/>
            <person name="Vagvolgyi C."/>
            <person name="Papp T."/>
            <person name="Martin F.M."/>
            <person name="Miettinen O."/>
            <person name="Hibbett D.S."/>
            <person name="Nagy L.G."/>
        </authorList>
    </citation>
    <scope>NUCLEOTIDE SEQUENCE [LARGE SCALE GENOMIC DNA]</scope>
    <source>
        <strain evidence="1 2">NL-1719</strain>
    </source>
</reference>
<organism evidence="1 2">
    <name type="scientific">Pluteus cervinus</name>
    <dbReference type="NCBI Taxonomy" id="181527"/>
    <lineage>
        <taxon>Eukaryota</taxon>
        <taxon>Fungi</taxon>
        <taxon>Dikarya</taxon>
        <taxon>Basidiomycota</taxon>
        <taxon>Agaricomycotina</taxon>
        <taxon>Agaricomycetes</taxon>
        <taxon>Agaricomycetidae</taxon>
        <taxon>Agaricales</taxon>
        <taxon>Pluteineae</taxon>
        <taxon>Pluteaceae</taxon>
        <taxon>Pluteus</taxon>
    </lineage>
</organism>
<protein>
    <submittedName>
        <fullName evidence="1">Uncharacterized protein</fullName>
    </submittedName>
</protein>
<evidence type="ECO:0000313" key="1">
    <source>
        <dbReference type="EMBL" id="TFK65647.1"/>
    </source>
</evidence>
<evidence type="ECO:0000313" key="2">
    <source>
        <dbReference type="Proteomes" id="UP000308600"/>
    </source>
</evidence>
<name>A0ACD3AL68_9AGAR</name>
<gene>
    <name evidence="1" type="ORF">BDN72DRAFT_860492</name>
</gene>
<accession>A0ACD3AL68</accession>